<evidence type="ECO:0000313" key="2">
    <source>
        <dbReference type="EMBL" id="EKE45317.1"/>
    </source>
</evidence>
<dbReference type="OrthoDB" id="9130422at2"/>
<accession>K2HFP6</accession>
<reference evidence="2 3" key="1">
    <citation type="journal article" date="2012" name="J. Bacteriol.">
        <title>Draft Genome Sequence of Oceaniovalibus guishaninsula JLT2003T.</title>
        <authorList>
            <person name="Tang K."/>
            <person name="Liu K."/>
            <person name="Jiao N."/>
        </authorList>
    </citation>
    <scope>NUCLEOTIDE SEQUENCE [LARGE SCALE GENOMIC DNA]</scope>
    <source>
        <strain evidence="2 3">JLT2003</strain>
    </source>
</reference>
<organism evidence="2 3">
    <name type="scientific">Oceaniovalibus guishaninsula JLT2003</name>
    <dbReference type="NCBI Taxonomy" id="1231392"/>
    <lineage>
        <taxon>Bacteria</taxon>
        <taxon>Pseudomonadati</taxon>
        <taxon>Pseudomonadota</taxon>
        <taxon>Alphaproteobacteria</taxon>
        <taxon>Rhodobacterales</taxon>
        <taxon>Roseobacteraceae</taxon>
        <taxon>Oceaniovalibus</taxon>
    </lineage>
</organism>
<feature type="chain" id="PRO_5003858318" description="DUF4864 domain-containing protein" evidence="1">
    <location>
        <begin position="20"/>
        <end position="135"/>
    </location>
</feature>
<evidence type="ECO:0000256" key="1">
    <source>
        <dbReference type="SAM" id="SignalP"/>
    </source>
</evidence>
<dbReference type="Pfam" id="PF16156">
    <property type="entry name" value="DUF4864"/>
    <property type="match status" value="1"/>
</dbReference>
<name>K2HFP6_9RHOB</name>
<keyword evidence="3" id="KW-1185">Reference proteome</keyword>
<dbReference type="STRING" id="1231392.OCGS_0407"/>
<sequence>MIRLLLAGVLALGLSAATAQETRDGSIERVITDQIAAFQADDFDTAFTFASPGIRRLFGSADRFGRMVRQHYPMVHRPGAVRFLDQREAGKIRRQRVLIRDGAGAFHTLFYDMIDTPGGWQIDGVQILSEPQVGA</sequence>
<dbReference type="AlphaFoldDB" id="K2HFP6"/>
<dbReference type="Proteomes" id="UP000006765">
    <property type="component" value="Unassembled WGS sequence"/>
</dbReference>
<evidence type="ECO:0000313" key="3">
    <source>
        <dbReference type="Proteomes" id="UP000006765"/>
    </source>
</evidence>
<feature type="signal peptide" evidence="1">
    <location>
        <begin position="1"/>
        <end position="19"/>
    </location>
</feature>
<dbReference type="EMBL" id="AMGO01000007">
    <property type="protein sequence ID" value="EKE45317.1"/>
    <property type="molecule type" value="Genomic_DNA"/>
</dbReference>
<gene>
    <name evidence="2" type="ORF">OCGS_0407</name>
</gene>
<protein>
    <recommendedName>
        <fullName evidence="4">DUF4864 domain-containing protein</fullName>
    </recommendedName>
</protein>
<keyword evidence="1" id="KW-0732">Signal</keyword>
<dbReference type="RefSeq" id="WP_007425560.1">
    <property type="nucleotide sequence ID" value="NZ_AMGO01000007.1"/>
</dbReference>
<dbReference type="eggNOG" id="ENOG5032TNJ">
    <property type="taxonomic scope" value="Bacteria"/>
</dbReference>
<evidence type="ECO:0008006" key="4">
    <source>
        <dbReference type="Google" id="ProtNLM"/>
    </source>
</evidence>
<dbReference type="InterPro" id="IPR032347">
    <property type="entry name" value="DUF4864"/>
</dbReference>
<proteinExistence type="predicted"/>
<comment type="caution">
    <text evidence="2">The sequence shown here is derived from an EMBL/GenBank/DDBJ whole genome shotgun (WGS) entry which is preliminary data.</text>
</comment>